<proteinExistence type="predicted"/>
<sequence length="103" mass="12309">MDLDSLQKFHDSLPKSYPSLLSISDCVHWSFTEHDTISWVSWDSDKKEYLEGYQCYVPEGYIKDDEHLMVNLDTQTGTWQTEIFSLSNQLQSDEFWDKYEEHF</sequence>
<evidence type="ECO:0000313" key="1">
    <source>
        <dbReference type="EMBL" id="WNO47545.1"/>
    </source>
</evidence>
<reference evidence="1" key="1">
    <citation type="submission" date="2023-08" db="EMBL/GenBank/DDBJ databases">
        <authorList>
            <person name="Nazir A."/>
        </authorList>
    </citation>
    <scope>NUCLEOTIDE SEQUENCE</scope>
</reference>
<protein>
    <submittedName>
        <fullName evidence="1">Uncharacterized protein</fullName>
    </submittedName>
</protein>
<name>A0AA96R2R3_9CAUD</name>
<accession>A0AA96R2R3</accession>
<dbReference type="EMBL" id="OR481006">
    <property type="protein sequence ID" value="WNO47545.1"/>
    <property type="molecule type" value="Genomic_DNA"/>
</dbReference>
<organism evidence="1">
    <name type="scientific">Staphylococcus phage vB_VibM_10AMN12</name>
    <dbReference type="NCBI Taxonomy" id="3076785"/>
    <lineage>
        <taxon>Viruses</taxon>
        <taxon>Duplodnaviria</taxon>
        <taxon>Heunggongvirae</taxon>
        <taxon>Uroviricota</taxon>
        <taxon>Caudoviricetes</taxon>
    </lineage>
</organism>